<comment type="caution">
    <text evidence="1">The sequence shown here is derived from an EMBL/GenBank/DDBJ whole genome shotgun (WGS) entry which is preliminary data.</text>
</comment>
<keyword evidence="2" id="KW-1185">Reference proteome</keyword>
<evidence type="ECO:0000313" key="1">
    <source>
        <dbReference type="EMBL" id="CAG8531454.1"/>
    </source>
</evidence>
<proteinExistence type="predicted"/>
<gene>
    <name evidence="1" type="ORF">AGERDE_LOCUS5731</name>
</gene>
<protein>
    <submittedName>
        <fullName evidence="1">11979_t:CDS:1</fullName>
    </submittedName>
</protein>
<evidence type="ECO:0000313" key="2">
    <source>
        <dbReference type="Proteomes" id="UP000789831"/>
    </source>
</evidence>
<name>A0A9N9FF37_9GLOM</name>
<sequence>MVPTPGTTISEECERLLAPASLEVSASLTSELVNEKKRGQEFIGQNIKS</sequence>
<reference evidence="1" key="1">
    <citation type="submission" date="2021-06" db="EMBL/GenBank/DDBJ databases">
        <authorList>
            <person name="Kallberg Y."/>
            <person name="Tangrot J."/>
            <person name="Rosling A."/>
        </authorList>
    </citation>
    <scope>NUCLEOTIDE SEQUENCE</scope>
    <source>
        <strain evidence="1">MT106</strain>
    </source>
</reference>
<dbReference type="Proteomes" id="UP000789831">
    <property type="component" value="Unassembled WGS sequence"/>
</dbReference>
<organism evidence="1 2">
    <name type="scientific">Ambispora gerdemannii</name>
    <dbReference type="NCBI Taxonomy" id="144530"/>
    <lineage>
        <taxon>Eukaryota</taxon>
        <taxon>Fungi</taxon>
        <taxon>Fungi incertae sedis</taxon>
        <taxon>Mucoromycota</taxon>
        <taxon>Glomeromycotina</taxon>
        <taxon>Glomeromycetes</taxon>
        <taxon>Archaeosporales</taxon>
        <taxon>Ambisporaceae</taxon>
        <taxon>Ambispora</taxon>
    </lineage>
</organism>
<accession>A0A9N9FF37</accession>
<dbReference type="EMBL" id="CAJVPL010000811">
    <property type="protein sequence ID" value="CAG8531454.1"/>
    <property type="molecule type" value="Genomic_DNA"/>
</dbReference>
<dbReference type="AlphaFoldDB" id="A0A9N9FF37"/>